<gene>
    <name evidence="3" type="ORF">BO71DRAFT_455048</name>
</gene>
<dbReference type="OrthoDB" id="5423360at2759"/>
<keyword evidence="4" id="KW-1185">Reference proteome</keyword>
<dbReference type="SUPFAM" id="SSF75304">
    <property type="entry name" value="Amidase signature (AS) enzymes"/>
    <property type="match status" value="1"/>
</dbReference>
<dbReference type="AlphaFoldDB" id="A0A319DV76"/>
<accession>A0A319DV76</accession>
<name>A0A319DV76_9EURO</name>
<dbReference type="InterPro" id="IPR023631">
    <property type="entry name" value="Amidase_dom"/>
</dbReference>
<sequence length="644" mass="71181">MIFKLGNTSYLTPFSQPKVAVKANAGYFDKPQPLTIVKLDDPAVTDTSLQDIIARYTTHDDVFTTDFLVTLYIYSPKGCMKFSPSAVSYLSSIHLKVLFVDQNCTSLPELDGASFNVSIIRDNSLGHQSPPGPYIATSSNDTTVEISKIYRLYEDFYEGFVNGGYPAEDSPGAYRLLEYLNPEFAHPMIPVPSRIHYWDDNRPLAGERVGVKDIYDVRGLTTTKGSISWYKIATESEDNGPAIERLIELGAVIVGKQKTSQFASAADPWDWDDVHPPFNPRGDGYLTCSASSAGGACSIAAYEWLDYAIGSDTGQSVRRPAAVSGIFGNRPSQGLMNTDGVMPISFSTDTLGILCRDPHKWAHFARHWYTPALYQNESMTHLPPLSSEESSGRFPTRLLYTVDYLPLPNPQAEGILQSFIHRLQTEFNMTVHEFNFKKSIEATGVTGVANETQLLSQLKVLWTYNQLQNFSKPFLQEYAAQFDGEYPPMDAAHRTYFREAGPTAQQHADALKLRRTASDIWQNRVFGNSNTTCSESILLYDIGSGGIPSFREYSLNETPGAAFLAQAGTNGTGGNICAFFGCVDVTVPIGQVPYYSNTTFQVEYVPVAVSMVARRGCDRMLFDFLEKAADAGIISTVRTGRLAF</sequence>
<reference evidence="3 4" key="1">
    <citation type="submission" date="2018-02" db="EMBL/GenBank/DDBJ databases">
        <title>The genomes of Aspergillus section Nigri reveals drivers in fungal speciation.</title>
        <authorList>
            <consortium name="DOE Joint Genome Institute"/>
            <person name="Vesth T.C."/>
            <person name="Nybo J."/>
            <person name="Theobald S."/>
            <person name="Brandl J."/>
            <person name="Frisvad J.C."/>
            <person name="Nielsen K.F."/>
            <person name="Lyhne E.K."/>
            <person name="Kogle M.E."/>
            <person name="Kuo A."/>
            <person name="Riley R."/>
            <person name="Clum A."/>
            <person name="Nolan M."/>
            <person name="Lipzen A."/>
            <person name="Salamov A."/>
            <person name="Henrissat B."/>
            <person name="Wiebenga A."/>
            <person name="De vries R.P."/>
            <person name="Grigoriev I.V."/>
            <person name="Mortensen U.H."/>
            <person name="Andersen M.R."/>
            <person name="Baker S.E."/>
        </authorList>
    </citation>
    <scope>NUCLEOTIDE SEQUENCE [LARGE SCALE GENOMIC DNA]</scope>
    <source>
        <strain evidence="3 4">CBS 707.79</strain>
    </source>
</reference>
<evidence type="ECO:0000313" key="4">
    <source>
        <dbReference type="Proteomes" id="UP000247810"/>
    </source>
</evidence>
<dbReference type="Gene3D" id="3.90.1300.10">
    <property type="entry name" value="Amidase signature (AS) domain"/>
    <property type="match status" value="1"/>
</dbReference>
<feature type="domain" description="Amidase" evidence="1">
    <location>
        <begin position="201"/>
        <end position="438"/>
    </location>
</feature>
<dbReference type="PANTHER" id="PTHR46310:SF7">
    <property type="entry name" value="AMIDASE 1"/>
    <property type="match status" value="1"/>
</dbReference>
<feature type="domain" description="Scytalone dehydratase-like protein Arp1 N-terminal" evidence="2">
    <location>
        <begin position="29"/>
        <end position="150"/>
    </location>
</feature>
<protein>
    <submittedName>
        <fullName evidence="3">Amidase family protein</fullName>
    </submittedName>
</protein>
<evidence type="ECO:0000259" key="2">
    <source>
        <dbReference type="Pfam" id="PF26053"/>
    </source>
</evidence>
<dbReference type="Proteomes" id="UP000247810">
    <property type="component" value="Unassembled WGS sequence"/>
</dbReference>
<dbReference type="EMBL" id="KZ825797">
    <property type="protein sequence ID" value="PYI00175.1"/>
    <property type="molecule type" value="Genomic_DNA"/>
</dbReference>
<organism evidence="3 4">
    <name type="scientific">Aspergillus ellipticus CBS 707.79</name>
    <dbReference type="NCBI Taxonomy" id="1448320"/>
    <lineage>
        <taxon>Eukaryota</taxon>
        <taxon>Fungi</taxon>
        <taxon>Dikarya</taxon>
        <taxon>Ascomycota</taxon>
        <taxon>Pezizomycotina</taxon>
        <taxon>Eurotiomycetes</taxon>
        <taxon>Eurotiomycetidae</taxon>
        <taxon>Eurotiales</taxon>
        <taxon>Aspergillaceae</taxon>
        <taxon>Aspergillus</taxon>
        <taxon>Aspergillus subgen. Circumdati</taxon>
    </lineage>
</organism>
<dbReference type="Pfam" id="PF26053">
    <property type="entry name" value="DUF8016"/>
    <property type="match status" value="1"/>
</dbReference>
<dbReference type="VEuPathDB" id="FungiDB:BO71DRAFT_455048"/>
<dbReference type="Pfam" id="PF01425">
    <property type="entry name" value="Amidase"/>
    <property type="match status" value="1"/>
</dbReference>
<evidence type="ECO:0000259" key="1">
    <source>
        <dbReference type="Pfam" id="PF01425"/>
    </source>
</evidence>
<evidence type="ECO:0000313" key="3">
    <source>
        <dbReference type="EMBL" id="PYI00175.1"/>
    </source>
</evidence>
<dbReference type="PANTHER" id="PTHR46310">
    <property type="entry name" value="AMIDASE 1"/>
    <property type="match status" value="1"/>
</dbReference>
<proteinExistence type="predicted"/>
<dbReference type="InterPro" id="IPR036928">
    <property type="entry name" value="AS_sf"/>
</dbReference>
<dbReference type="InterPro" id="IPR058329">
    <property type="entry name" value="Arp1_N"/>
</dbReference>
<dbReference type="STRING" id="1448320.A0A319DV76"/>